<dbReference type="GO" id="GO:0046933">
    <property type="term" value="F:proton-transporting ATP synthase activity, rotational mechanism"/>
    <property type="evidence" value="ECO:0007669"/>
    <property type="project" value="UniProtKB-UniRule"/>
</dbReference>
<dbReference type="NCBIfam" id="TIGR01145">
    <property type="entry name" value="ATP_synt_delta"/>
    <property type="match status" value="1"/>
</dbReference>
<proteinExistence type="inferred from homology"/>
<dbReference type="PANTHER" id="PTHR11910">
    <property type="entry name" value="ATP SYNTHASE DELTA CHAIN"/>
    <property type="match status" value="1"/>
</dbReference>
<dbReference type="EMBL" id="CVUD02000059">
    <property type="protein sequence ID" value="SEH64064.1"/>
    <property type="molecule type" value="Genomic_DNA"/>
</dbReference>
<keyword evidence="4 8" id="KW-0406">Ion transport</keyword>
<dbReference type="STRING" id="235205.BAZSYMB_SCAFFOLD00025_16"/>
<evidence type="ECO:0000313" key="9">
    <source>
        <dbReference type="EMBL" id="SEH64064.1"/>
    </source>
</evidence>
<dbReference type="NCBIfam" id="NF004402">
    <property type="entry name" value="PRK05758.2-2"/>
    <property type="match status" value="1"/>
</dbReference>
<keyword evidence="5 8" id="KW-0472">Membrane</keyword>
<comment type="similarity">
    <text evidence="8">Belongs to the ATPase delta chain family.</text>
</comment>
<comment type="function">
    <text evidence="8">This protein is part of the stalk that links CF(0) to CF(1). It either transmits conformational changes from CF(0) to CF(1) or is implicated in proton conduction.</text>
</comment>
<evidence type="ECO:0000256" key="7">
    <source>
        <dbReference type="ARBA" id="ARBA00023310"/>
    </source>
</evidence>
<dbReference type="GO" id="GO:0005886">
    <property type="term" value="C:plasma membrane"/>
    <property type="evidence" value="ECO:0007669"/>
    <property type="project" value="UniProtKB-SubCell"/>
</dbReference>
<dbReference type="SUPFAM" id="SSF47928">
    <property type="entry name" value="N-terminal domain of the delta subunit of the F1F0-ATP synthase"/>
    <property type="match status" value="1"/>
</dbReference>
<evidence type="ECO:0000256" key="1">
    <source>
        <dbReference type="ARBA" id="ARBA00004370"/>
    </source>
</evidence>
<dbReference type="AlphaFoldDB" id="A0A1H6JPM4"/>
<keyword evidence="6 8" id="KW-0139">CF(1)</keyword>
<name>A0A1H6JPM4_9GAMM</name>
<evidence type="ECO:0000256" key="8">
    <source>
        <dbReference type="HAMAP-Rule" id="MF_01416"/>
    </source>
</evidence>
<keyword evidence="2 8" id="KW-0813">Transport</keyword>
<dbReference type="Proteomes" id="UP000198559">
    <property type="component" value="Unassembled WGS sequence"/>
</dbReference>
<dbReference type="PRINTS" id="PR00125">
    <property type="entry name" value="ATPASEDELTA"/>
</dbReference>
<dbReference type="InterPro" id="IPR026015">
    <property type="entry name" value="ATP_synth_OSCP/delta_N_sf"/>
</dbReference>
<comment type="subcellular location">
    <subcellularLocation>
        <location evidence="8">Cell membrane</location>
        <topology evidence="8">Peripheral membrane protein</topology>
    </subcellularLocation>
    <subcellularLocation>
        <location evidence="1">Membrane</location>
    </subcellularLocation>
</comment>
<reference evidence="10" key="1">
    <citation type="submission" date="2016-06" db="EMBL/GenBank/DDBJ databases">
        <authorList>
            <person name="Petersen J."/>
            <person name="Sayavedra L."/>
        </authorList>
    </citation>
    <scope>NUCLEOTIDE SEQUENCE [LARGE SCALE GENOMIC DNA]</scope>
    <source>
        <strain evidence="10">BazSymB</strain>
    </source>
</reference>
<keyword evidence="3 8" id="KW-0375">Hydrogen ion transport</keyword>
<evidence type="ECO:0000256" key="4">
    <source>
        <dbReference type="ARBA" id="ARBA00023065"/>
    </source>
</evidence>
<dbReference type="PROSITE" id="PS00389">
    <property type="entry name" value="ATPASE_DELTA"/>
    <property type="match status" value="1"/>
</dbReference>
<sequence>MELTTIAKPYANAVFEIAQHNKSHAHWRGVLEVGASVANDATMRAFVASPNSTKANKAKTIVTIFTSALDRALSKQEKTFIGLLLENDRINTLPSILELFDAMSNLSSDAKAFHVISAYKLNKKEEDQIVKDLSDKYKTTISIDTEIDEDLVGGVVIKEGDKVIDLSIKARVNELGSRLSVAH</sequence>
<dbReference type="Pfam" id="PF00213">
    <property type="entry name" value="OSCP"/>
    <property type="match status" value="1"/>
</dbReference>
<evidence type="ECO:0000313" key="10">
    <source>
        <dbReference type="Proteomes" id="UP000198559"/>
    </source>
</evidence>
<keyword evidence="7 8" id="KW-0066">ATP synthesis</keyword>
<dbReference type="GO" id="GO:0045259">
    <property type="term" value="C:proton-transporting ATP synthase complex"/>
    <property type="evidence" value="ECO:0007669"/>
    <property type="project" value="UniProtKB-KW"/>
</dbReference>
<keyword evidence="8" id="KW-1003">Cell membrane</keyword>
<organism evidence="9 10">
    <name type="scientific">Bathymodiolus azoricus thioautotrophic gill symbiont</name>
    <dbReference type="NCBI Taxonomy" id="235205"/>
    <lineage>
        <taxon>Bacteria</taxon>
        <taxon>Pseudomonadati</taxon>
        <taxon>Pseudomonadota</taxon>
        <taxon>Gammaproteobacteria</taxon>
        <taxon>sulfur-oxidizing symbionts</taxon>
    </lineage>
</organism>
<dbReference type="InterPro" id="IPR000711">
    <property type="entry name" value="ATPase_OSCP/dsu"/>
</dbReference>
<evidence type="ECO:0000256" key="5">
    <source>
        <dbReference type="ARBA" id="ARBA00023136"/>
    </source>
</evidence>
<comment type="function">
    <text evidence="8">F(1)F(0) ATP synthase produces ATP from ADP in the presence of a proton or sodium gradient. F-type ATPases consist of two structural domains, F(1) containing the extramembraneous catalytic core and F(0) containing the membrane proton channel, linked together by a central stalk and a peripheral stalk. During catalysis, ATP synthesis in the catalytic domain of F(1) is coupled via a rotary mechanism of the central stalk subunits to proton translocation.</text>
</comment>
<accession>A0A1H6JPM4</accession>
<evidence type="ECO:0000256" key="3">
    <source>
        <dbReference type="ARBA" id="ARBA00022781"/>
    </source>
</evidence>
<dbReference type="HAMAP" id="MF_01416">
    <property type="entry name" value="ATP_synth_delta_bact"/>
    <property type="match status" value="1"/>
</dbReference>
<dbReference type="Gene3D" id="1.10.520.20">
    <property type="entry name" value="N-terminal domain of the delta subunit of the F1F0-ATP synthase"/>
    <property type="match status" value="1"/>
</dbReference>
<dbReference type="InterPro" id="IPR020781">
    <property type="entry name" value="ATPase_OSCP/d_CS"/>
</dbReference>
<evidence type="ECO:0000256" key="6">
    <source>
        <dbReference type="ARBA" id="ARBA00023196"/>
    </source>
</evidence>
<gene>
    <name evidence="8" type="primary">atpH</name>
    <name evidence="9" type="ORF">BAZSYMB_SCAFFOLD00025_16</name>
</gene>
<evidence type="ECO:0000256" key="2">
    <source>
        <dbReference type="ARBA" id="ARBA00022448"/>
    </source>
</evidence>
<protein>
    <recommendedName>
        <fullName evidence="8">ATP synthase subunit delta</fullName>
    </recommendedName>
    <alternativeName>
        <fullName evidence="8">ATP synthase F(1) sector subunit delta</fullName>
    </alternativeName>
    <alternativeName>
        <fullName evidence="8">F-type ATPase subunit delta</fullName>
        <shortName evidence="8">F-ATPase subunit delta</shortName>
    </alternativeName>
</protein>